<proteinExistence type="predicted"/>
<reference evidence="2" key="1">
    <citation type="journal article" date="2015" name="Nat. Genet.">
        <title>The genome and transcriptome of the zoonotic hookworm Ancylostoma ceylanicum identify infection-specific gene families.</title>
        <authorList>
            <person name="Schwarz E.M."/>
            <person name="Hu Y."/>
            <person name="Antoshechkin I."/>
            <person name="Miller M.M."/>
            <person name="Sternberg P.W."/>
            <person name="Aroian R.V."/>
        </authorList>
    </citation>
    <scope>NUCLEOTIDE SEQUENCE</scope>
    <source>
        <strain evidence="2">HY135</strain>
    </source>
</reference>
<evidence type="ECO:0000313" key="1">
    <source>
        <dbReference type="EMBL" id="EYC12985.1"/>
    </source>
</evidence>
<organism evidence="1 2">
    <name type="scientific">Ancylostoma ceylanicum</name>
    <dbReference type="NCBI Taxonomy" id="53326"/>
    <lineage>
        <taxon>Eukaryota</taxon>
        <taxon>Metazoa</taxon>
        <taxon>Ecdysozoa</taxon>
        <taxon>Nematoda</taxon>
        <taxon>Chromadorea</taxon>
        <taxon>Rhabditida</taxon>
        <taxon>Rhabditina</taxon>
        <taxon>Rhabditomorpha</taxon>
        <taxon>Strongyloidea</taxon>
        <taxon>Ancylostomatidae</taxon>
        <taxon>Ancylostomatinae</taxon>
        <taxon>Ancylostoma</taxon>
    </lineage>
</organism>
<dbReference type="OrthoDB" id="5819366at2759"/>
<comment type="caution">
    <text evidence="1">The sequence shown here is derived from an EMBL/GenBank/DDBJ whole genome shotgun (WGS) entry which is preliminary data.</text>
</comment>
<dbReference type="EMBL" id="JARK01001381">
    <property type="protein sequence ID" value="EYC12985.1"/>
    <property type="molecule type" value="Genomic_DNA"/>
</dbReference>
<sequence>MFQSFYIEFLGWWSTMATESQTNVNKRKVTVYTKDTYNRVETITQSSPSPQAVSQVPMLQKDEKLSPIMNPQVHNVNTTVDNKVVDGQFVRTEKQVEEAMKENLKQRVEEVKH</sequence>
<evidence type="ECO:0000313" key="2">
    <source>
        <dbReference type="Proteomes" id="UP000024635"/>
    </source>
</evidence>
<keyword evidence="2" id="KW-1185">Reference proteome</keyword>
<dbReference type="AlphaFoldDB" id="A0A016UCW1"/>
<accession>A0A016UCW1</accession>
<name>A0A016UCW1_9BILA</name>
<protein>
    <submittedName>
        <fullName evidence="1">Uncharacterized protein</fullName>
    </submittedName>
</protein>
<dbReference type="Proteomes" id="UP000024635">
    <property type="component" value="Unassembled WGS sequence"/>
</dbReference>
<gene>
    <name evidence="1" type="primary">Acey_s0045.g1201</name>
    <name evidence="1" type="ORF">Y032_0045g1201</name>
</gene>